<dbReference type="Pfam" id="PF00441">
    <property type="entry name" value="Acyl-CoA_dh_1"/>
    <property type="match status" value="1"/>
</dbReference>
<feature type="domain" description="Acyl-CoA dehydrogenase/oxidase N-terminal" evidence="7">
    <location>
        <begin position="6"/>
        <end position="79"/>
    </location>
</feature>
<sequence length="351" mass="36446">MSDIDLVERTVADLLDRHCTPEVVSAAEGSWSPELWRRLEETGLTRIGIHERLGGSGGGIGDAAAVLRVAARHGAPVPLAEMLFPVAAGCTASGLTLPDGPVTVTYAADLTLTPNGAGAVLRGVANRVPYARVSQRVLVVTDDPQPALAALVDPADCRLANIDNLAGEPRDDLAADDVRIPRSEMAEVPPGTAGHLRRLGALARAVQLSGALDAVLEATVRYAGERVQFGRPIGQFQAVAHQIAELAGLAAGAGAAAEAAVTAVAAHPDTATLAIAAAKARTSAAAGPAARIAHQVHGAIGFTQEHRLHHLTRRLWAWREECGSAEYWARELGRAVIAGGADELWPTITGM</sequence>
<evidence type="ECO:0000259" key="6">
    <source>
        <dbReference type="Pfam" id="PF00441"/>
    </source>
</evidence>
<protein>
    <submittedName>
        <fullName evidence="8">Acyl-CoA dehydrogenase</fullName>
    </submittedName>
</protein>
<evidence type="ECO:0000256" key="3">
    <source>
        <dbReference type="ARBA" id="ARBA00022630"/>
    </source>
</evidence>
<reference evidence="8 9" key="1">
    <citation type="submission" date="2015-03" db="EMBL/GenBank/DDBJ databases">
        <authorList>
            <person name="Urmite Genomes"/>
        </authorList>
    </citation>
    <scope>NUCLEOTIDE SEQUENCE [LARGE SCALE GENOMIC DNA]</scope>
    <source>
        <strain evidence="8 9">CSUR P1491</strain>
    </source>
</reference>
<dbReference type="Gene3D" id="1.10.540.10">
    <property type="entry name" value="Acyl-CoA dehydrogenase/oxidase, N-terminal domain"/>
    <property type="match status" value="1"/>
</dbReference>
<gene>
    <name evidence="8" type="ORF">BN1232_05975</name>
</gene>
<keyword evidence="5" id="KW-0560">Oxidoreductase</keyword>
<comment type="similarity">
    <text evidence="2">Belongs to the acyl-CoA dehydrogenase family.</text>
</comment>
<comment type="cofactor">
    <cofactor evidence="1">
        <name>FAD</name>
        <dbReference type="ChEBI" id="CHEBI:57692"/>
    </cofactor>
</comment>
<dbReference type="PANTHER" id="PTHR43884:SF20">
    <property type="entry name" value="ACYL-COA DEHYDROGENASE FADE28"/>
    <property type="match status" value="1"/>
</dbReference>
<dbReference type="GO" id="GO:0003995">
    <property type="term" value="F:acyl-CoA dehydrogenase activity"/>
    <property type="evidence" value="ECO:0007669"/>
    <property type="project" value="TreeGrafter"/>
</dbReference>
<dbReference type="Pfam" id="PF02771">
    <property type="entry name" value="Acyl-CoA_dh_N"/>
    <property type="match status" value="1"/>
</dbReference>
<evidence type="ECO:0000259" key="7">
    <source>
        <dbReference type="Pfam" id="PF02771"/>
    </source>
</evidence>
<dbReference type="GO" id="GO:0050660">
    <property type="term" value="F:flavin adenine dinucleotide binding"/>
    <property type="evidence" value="ECO:0007669"/>
    <property type="project" value="InterPro"/>
</dbReference>
<feature type="domain" description="Acyl-CoA dehydrogenase/oxidase C-terminal" evidence="6">
    <location>
        <begin position="202"/>
        <end position="335"/>
    </location>
</feature>
<dbReference type="InterPro" id="IPR009100">
    <property type="entry name" value="AcylCoA_DH/oxidase_NM_dom_sf"/>
</dbReference>
<dbReference type="InterPro" id="IPR009075">
    <property type="entry name" value="AcylCo_DH/oxidase_C"/>
</dbReference>
<dbReference type="EMBL" id="CTEE01000002">
    <property type="protein sequence ID" value="CQD23963.1"/>
    <property type="molecule type" value="Genomic_DNA"/>
</dbReference>
<evidence type="ECO:0000256" key="5">
    <source>
        <dbReference type="ARBA" id="ARBA00023002"/>
    </source>
</evidence>
<keyword evidence="4" id="KW-0274">FAD</keyword>
<evidence type="ECO:0000256" key="1">
    <source>
        <dbReference type="ARBA" id="ARBA00001974"/>
    </source>
</evidence>
<evidence type="ECO:0000313" key="9">
    <source>
        <dbReference type="Proteomes" id="UP000199251"/>
    </source>
</evidence>
<dbReference type="PANTHER" id="PTHR43884">
    <property type="entry name" value="ACYL-COA DEHYDROGENASE"/>
    <property type="match status" value="1"/>
</dbReference>
<dbReference type="STRING" id="141349.BN1232_05975"/>
<keyword evidence="3" id="KW-0285">Flavoprotein</keyword>
<dbReference type="RefSeq" id="WP_090609788.1">
    <property type="nucleotide sequence ID" value="NZ_CTEE01000002.1"/>
</dbReference>
<evidence type="ECO:0000256" key="2">
    <source>
        <dbReference type="ARBA" id="ARBA00009347"/>
    </source>
</evidence>
<dbReference type="SUPFAM" id="SSF56645">
    <property type="entry name" value="Acyl-CoA dehydrogenase NM domain-like"/>
    <property type="match status" value="1"/>
</dbReference>
<accession>A0A0E4H2K0</accession>
<proteinExistence type="inferred from homology"/>
<dbReference type="AlphaFoldDB" id="A0A0E4H2K0"/>
<dbReference type="Gene3D" id="1.20.140.10">
    <property type="entry name" value="Butyryl-CoA Dehydrogenase, subunit A, domain 3"/>
    <property type="match status" value="1"/>
</dbReference>
<dbReference type="SUPFAM" id="SSF47203">
    <property type="entry name" value="Acyl-CoA dehydrogenase C-terminal domain-like"/>
    <property type="match status" value="1"/>
</dbReference>
<evidence type="ECO:0000256" key="4">
    <source>
        <dbReference type="ARBA" id="ARBA00022827"/>
    </source>
</evidence>
<name>A0A0E4H2K0_MYCLN</name>
<dbReference type="OrthoDB" id="2450120at2"/>
<organism evidence="8 9">
    <name type="scientific">Mycobacterium lentiflavum</name>
    <dbReference type="NCBI Taxonomy" id="141349"/>
    <lineage>
        <taxon>Bacteria</taxon>
        <taxon>Bacillati</taxon>
        <taxon>Actinomycetota</taxon>
        <taxon>Actinomycetes</taxon>
        <taxon>Mycobacteriales</taxon>
        <taxon>Mycobacteriaceae</taxon>
        <taxon>Mycobacterium</taxon>
        <taxon>Mycobacterium simiae complex</taxon>
    </lineage>
</organism>
<dbReference type="InterPro" id="IPR037069">
    <property type="entry name" value="AcylCoA_DH/ox_N_sf"/>
</dbReference>
<dbReference type="InterPro" id="IPR013786">
    <property type="entry name" value="AcylCoA_DH/ox_N"/>
</dbReference>
<evidence type="ECO:0000313" key="8">
    <source>
        <dbReference type="EMBL" id="CQD23963.1"/>
    </source>
</evidence>
<dbReference type="InterPro" id="IPR036250">
    <property type="entry name" value="AcylCo_DH-like_C"/>
</dbReference>
<dbReference type="Proteomes" id="UP000199251">
    <property type="component" value="Unassembled WGS sequence"/>
</dbReference>